<comment type="caution">
    <text evidence="1">The sequence shown here is derived from an EMBL/GenBank/DDBJ whole genome shotgun (WGS) entry which is preliminary data.</text>
</comment>
<dbReference type="Gene3D" id="3.60.15.10">
    <property type="entry name" value="Ribonuclease Z/Hydroxyacylglutathione hydrolase-like"/>
    <property type="match status" value="1"/>
</dbReference>
<reference evidence="2" key="1">
    <citation type="submission" date="2017-09" db="EMBL/GenBank/DDBJ databases">
        <title>Depth-based differentiation of microbial function through sediment-hosted aquifers and enrichment of novel symbionts in the deep terrestrial subsurface.</title>
        <authorList>
            <person name="Probst A.J."/>
            <person name="Ladd B."/>
            <person name="Jarett J.K."/>
            <person name="Geller-Mcgrath D.E."/>
            <person name="Sieber C.M.K."/>
            <person name="Emerson J.B."/>
            <person name="Anantharaman K."/>
            <person name="Thomas B.C."/>
            <person name="Malmstrom R."/>
            <person name="Stieglmeier M."/>
            <person name="Klingl A."/>
            <person name="Woyke T."/>
            <person name="Ryan C.M."/>
            <person name="Banfield J.F."/>
        </authorList>
    </citation>
    <scope>NUCLEOTIDE SEQUENCE [LARGE SCALE GENOMIC DNA]</scope>
</reference>
<proteinExistence type="predicted"/>
<name>A0A2M6YBX2_9BACT</name>
<accession>A0A2M6YBX2</accession>
<dbReference type="InterPro" id="IPR036866">
    <property type="entry name" value="RibonucZ/Hydroxyglut_hydro"/>
</dbReference>
<evidence type="ECO:0000313" key="2">
    <source>
        <dbReference type="Proteomes" id="UP000229896"/>
    </source>
</evidence>
<organism evidence="1 2">
    <name type="scientific">Candidatus Berkelbacteria bacterium CG08_land_8_20_14_0_20_39_8</name>
    <dbReference type="NCBI Taxonomy" id="1974511"/>
    <lineage>
        <taxon>Bacteria</taxon>
        <taxon>Candidatus Berkelbacteria</taxon>
    </lineage>
</organism>
<dbReference type="AlphaFoldDB" id="A0A2M6YBX2"/>
<dbReference type="Pfam" id="PF13483">
    <property type="entry name" value="Lactamase_B_3"/>
    <property type="match status" value="1"/>
</dbReference>
<dbReference type="EMBL" id="PEXI01000077">
    <property type="protein sequence ID" value="PIU24174.1"/>
    <property type="molecule type" value="Genomic_DNA"/>
</dbReference>
<dbReference type="Proteomes" id="UP000229896">
    <property type="component" value="Unassembled WGS sequence"/>
</dbReference>
<gene>
    <name evidence="1" type="ORF">COT12_02485</name>
</gene>
<protein>
    <submittedName>
        <fullName evidence="1">Uncharacterized protein</fullName>
    </submittedName>
</protein>
<sequence>MIITYYGGGKFRIKTRDANITLSPDAVDIDGFVIDGPGEYERRNIFVEVPFELPAFKIMAEDIQMLYPGKAKKLTEKQIEVLDGVDLLFLPAGDEDSMSLKDALDLSGAMEPSVIIPMYFSNIEELKKEGLEGEVEKSAKISKTSLPEEGRQTIFLENIS</sequence>
<evidence type="ECO:0000313" key="1">
    <source>
        <dbReference type="EMBL" id="PIU24174.1"/>
    </source>
</evidence>